<comment type="function">
    <text evidence="10">Orphan receptor.</text>
</comment>
<evidence type="ECO:0000256" key="8">
    <source>
        <dbReference type="ARBA" id="ARBA00023180"/>
    </source>
</evidence>
<comment type="subcellular location">
    <subcellularLocation>
        <location evidence="1">Cell membrane</location>
        <topology evidence="1">Multi-pass membrane protein</topology>
    </subcellularLocation>
</comment>
<keyword evidence="5" id="KW-0297">G-protein coupled receptor</keyword>
<evidence type="ECO:0000256" key="10">
    <source>
        <dbReference type="ARBA" id="ARBA00035627"/>
    </source>
</evidence>
<dbReference type="SUPFAM" id="SSF81321">
    <property type="entry name" value="Family A G protein-coupled receptor-like"/>
    <property type="match status" value="1"/>
</dbReference>
<dbReference type="Gene3D" id="1.20.1070.10">
    <property type="entry name" value="Rhodopsin 7-helix transmembrane proteins"/>
    <property type="match status" value="1"/>
</dbReference>
<dbReference type="PRINTS" id="PR01157">
    <property type="entry name" value="P2YPURNOCPTR"/>
</dbReference>
<dbReference type="AlphaFoldDB" id="A0ABC9WFH9"/>
<evidence type="ECO:0000256" key="9">
    <source>
        <dbReference type="ARBA" id="ARBA00023224"/>
    </source>
</evidence>
<evidence type="ECO:0000256" key="14">
    <source>
        <dbReference type="SAM" id="Phobius"/>
    </source>
</evidence>
<keyword evidence="7 16" id="KW-0675">Receptor</keyword>
<evidence type="ECO:0000313" key="16">
    <source>
        <dbReference type="EMBL" id="GAB0184234.1"/>
    </source>
</evidence>
<organism evidence="16 17">
    <name type="scientific">Grus japonensis</name>
    <name type="common">Japanese crane</name>
    <name type="synonym">Red-crowned crane</name>
    <dbReference type="NCBI Taxonomy" id="30415"/>
    <lineage>
        <taxon>Eukaryota</taxon>
        <taxon>Metazoa</taxon>
        <taxon>Chordata</taxon>
        <taxon>Craniata</taxon>
        <taxon>Vertebrata</taxon>
        <taxon>Euteleostomi</taxon>
        <taxon>Archelosauria</taxon>
        <taxon>Archosauria</taxon>
        <taxon>Dinosauria</taxon>
        <taxon>Saurischia</taxon>
        <taxon>Theropoda</taxon>
        <taxon>Coelurosauria</taxon>
        <taxon>Aves</taxon>
        <taxon>Neognathae</taxon>
        <taxon>Neoaves</taxon>
        <taxon>Gruiformes</taxon>
        <taxon>Gruidae</taxon>
        <taxon>Grus</taxon>
    </lineage>
</organism>
<dbReference type="InterPro" id="IPR000276">
    <property type="entry name" value="GPCR_Rhodpsn"/>
</dbReference>
<name>A0ABC9WFH9_GRUJA</name>
<feature type="domain" description="G-protein coupled receptors family 1 profile" evidence="15">
    <location>
        <begin position="47"/>
        <end position="257"/>
    </location>
</feature>
<evidence type="ECO:0000256" key="11">
    <source>
        <dbReference type="ARBA" id="ARBA00068715"/>
    </source>
</evidence>
<evidence type="ECO:0000256" key="5">
    <source>
        <dbReference type="ARBA" id="ARBA00023040"/>
    </source>
</evidence>
<keyword evidence="4 14" id="KW-1133">Transmembrane helix</keyword>
<comment type="caution">
    <text evidence="16">The sequence shown here is derived from an EMBL/GenBank/DDBJ whole genome shotgun (WGS) entry which is preliminary data.</text>
</comment>
<feature type="region of interest" description="Disordered" evidence="13">
    <location>
        <begin position="387"/>
        <end position="427"/>
    </location>
</feature>
<feature type="transmembrane region" description="Helical" evidence="14">
    <location>
        <begin position="193"/>
        <end position="218"/>
    </location>
</feature>
<feature type="transmembrane region" description="Helical" evidence="14">
    <location>
        <begin position="68"/>
        <end position="90"/>
    </location>
</feature>
<evidence type="ECO:0000259" key="15">
    <source>
        <dbReference type="PROSITE" id="PS50262"/>
    </source>
</evidence>
<dbReference type="FunFam" id="1.20.1070.10:FF:000250">
    <property type="entry name" value="probable G-protein coupled receptor 141"/>
    <property type="match status" value="1"/>
</dbReference>
<evidence type="ECO:0000256" key="1">
    <source>
        <dbReference type="ARBA" id="ARBA00004651"/>
    </source>
</evidence>
<evidence type="ECO:0000256" key="13">
    <source>
        <dbReference type="SAM" id="MobiDB-lite"/>
    </source>
</evidence>
<dbReference type="Proteomes" id="UP001623348">
    <property type="component" value="Unassembled WGS sequence"/>
</dbReference>
<dbReference type="GO" id="GO:0005886">
    <property type="term" value="C:plasma membrane"/>
    <property type="evidence" value="ECO:0007669"/>
    <property type="project" value="UniProtKB-SubCell"/>
</dbReference>
<feature type="transmembrane region" description="Helical" evidence="14">
    <location>
        <begin position="143"/>
        <end position="164"/>
    </location>
</feature>
<keyword evidence="8" id="KW-0325">Glycoprotein</keyword>
<dbReference type="PANTHER" id="PTHR24237:SF35">
    <property type="entry name" value="G-PROTEIN COUPLED RECEPTOR 141-RELATED"/>
    <property type="match status" value="1"/>
</dbReference>
<feature type="transmembrane region" description="Helical" evidence="14">
    <location>
        <begin position="277"/>
        <end position="296"/>
    </location>
</feature>
<keyword evidence="17" id="KW-1185">Reference proteome</keyword>
<proteinExistence type="predicted"/>
<evidence type="ECO:0000256" key="4">
    <source>
        <dbReference type="ARBA" id="ARBA00022989"/>
    </source>
</evidence>
<dbReference type="Pfam" id="PF00001">
    <property type="entry name" value="7tm_1"/>
    <property type="match status" value="1"/>
</dbReference>
<feature type="compositionally biased region" description="Polar residues" evidence="13">
    <location>
        <begin position="400"/>
        <end position="423"/>
    </location>
</feature>
<reference evidence="16 17" key="1">
    <citation type="submission" date="2024-06" db="EMBL/GenBank/DDBJ databases">
        <title>The draft genome of Grus japonensis, version 3.</title>
        <authorList>
            <person name="Nabeshima K."/>
            <person name="Suzuki S."/>
            <person name="Onuma M."/>
        </authorList>
    </citation>
    <scope>NUCLEOTIDE SEQUENCE [LARGE SCALE GENOMIC DNA]</scope>
    <source>
        <strain evidence="16 17">451A</strain>
    </source>
</reference>
<evidence type="ECO:0000256" key="12">
    <source>
        <dbReference type="ARBA" id="ARBA00078373"/>
    </source>
</evidence>
<dbReference type="PANTHER" id="PTHR24237">
    <property type="entry name" value="G-PROTEIN COUPLED RECEPTOR"/>
    <property type="match status" value="1"/>
</dbReference>
<dbReference type="InterPro" id="IPR047160">
    <property type="entry name" value="GP183-like"/>
</dbReference>
<accession>A0ABC9WFH9</accession>
<feature type="transmembrane region" description="Helical" evidence="14">
    <location>
        <begin position="31"/>
        <end position="56"/>
    </location>
</feature>
<dbReference type="GO" id="GO:0004930">
    <property type="term" value="F:G protein-coupled receptor activity"/>
    <property type="evidence" value="ECO:0007669"/>
    <property type="project" value="UniProtKB-KW"/>
</dbReference>
<keyword evidence="3 14" id="KW-0812">Transmembrane</keyword>
<keyword evidence="9" id="KW-0807">Transducer</keyword>
<gene>
    <name evidence="16" type="ORF">GRJ2_000888700</name>
</gene>
<keyword evidence="6 14" id="KW-0472">Membrane</keyword>
<evidence type="ECO:0000256" key="6">
    <source>
        <dbReference type="ARBA" id="ARBA00023136"/>
    </source>
</evidence>
<feature type="transmembrane region" description="Helical" evidence="14">
    <location>
        <begin position="110"/>
        <end position="131"/>
    </location>
</feature>
<feature type="transmembrane region" description="Helical" evidence="14">
    <location>
        <begin position="238"/>
        <end position="257"/>
    </location>
</feature>
<dbReference type="PROSITE" id="PS50262">
    <property type="entry name" value="G_PROTEIN_RECEP_F1_2"/>
    <property type="match status" value="1"/>
</dbReference>
<evidence type="ECO:0000256" key="3">
    <source>
        <dbReference type="ARBA" id="ARBA00022692"/>
    </source>
</evidence>
<dbReference type="InterPro" id="IPR017452">
    <property type="entry name" value="GPCR_Rhodpsn_7TM"/>
</dbReference>
<evidence type="ECO:0000256" key="7">
    <source>
        <dbReference type="ARBA" id="ARBA00023170"/>
    </source>
</evidence>
<evidence type="ECO:0000313" key="17">
    <source>
        <dbReference type="Proteomes" id="UP001623348"/>
    </source>
</evidence>
<protein>
    <recommendedName>
        <fullName evidence="11">Probable G-protein coupled receptor 141</fullName>
    </recommendedName>
    <alternativeName>
        <fullName evidence="12">G-protein coupled receptor PGR13</fullName>
    </alternativeName>
</protein>
<evidence type="ECO:0000256" key="2">
    <source>
        <dbReference type="ARBA" id="ARBA00022475"/>
    </source>
</evidence>
<dbReference type="CDD" id="cd14994">
    <property type="entry name" value="7tmA_GPR141"/>
    <property type="match status" value="1"/>
</dbReference>
<keyword evidence="2" id="KW-1003">Cell membrane</keyword>
<dbReference type="EMBL" id="BAAFJT010000002">
    <property type="protein sequence ID" value="GAB0184234.1"/>
    <property type="molecule type" value="Genomic_DNA"/>
</dbReference>
<sequence>MFKEDFWNMIEENRNSNDSSSAFTHTNATSAILITAYSVAFAGGGIGSITMLFVLVKMNTLSVTTTAIINLVVVHSLLLFTVPFRLHYYVNKKWVFKMPFCKIVSAMVHIHMYLTFLFYVITLVIRWLIFFKWKDKVEFYRKLHAIAASAAVWVFVMVFVVPVLCFEYGRSGPYNDTTCFKFHKELRQEGVKALNYTIIVAVACITCVLLGLQLFILVKVARKLSTSVWSHQEFWAQVKNLIFICVIIVCFLPYHLFRAYYIQHVSDFDQLESYNEVFLSLTALSCLDLLSFVLSGSRLFKQKFAKNSAHRLGKNCTLYSALFGTEPRCGLTSISLPSDIINCLMTGEDLVSLLTIPAASPIATAHAAPENPTGTATTAEAATKPALGSPLDEIHPQPQKPSTTQTVQTHSLLPPESTASGQPLATPDPKADLCFHQQDEETWADQAGQVEQCGLTSETRRHGQVNIQLATMETM</sequence>